<dbReference type="InterPro" id="IPR054189">
    <property type="entry name" value="DUF6894"/>
</dbReference>
<accession>A0A5D9BZM4</accession>
<evidence type="ECO:0000313" key="2">
    <source>
        <dbReference type="EMBL" id="TZG24909.1"/>
    </source>
</evidence>
<organism evidence="2 3">
    <name type="scientific">Sphingomonas montanisoli</name>
    <dbReference type="NCBI Taxonomy" id="2606412"/>
    <lineage>
        <taxon>Bacteria</taxon>
        <taxon>Pseudomonadati</taxon>
        <taxon>Pseudomonadota</taxon>
        <taxon>Alphaproteobacteria</taxon>
        <taxon>Sphingomonadales</taxon>
        <taxon>Sphingomonadaceae</taxon>
        <taxon>Sphingomonas</taxon>
    </lineage>
</organism>
<sequence length="79" mass="8852">MPRYYVRVTHTAADVDPVAIDLPDVETAKREAQRLAGELLHDVRTDIWSDDLAVLLTDENNLFVGMIDVAGQLSPAYKR</sequence>
<name>A0A5D9BZM4_9SPHN</name>
<gene>
    <name evidence="2" type="ORF">FYJ91_16650</name>
</gene>
<comment type="caution">
    <text evidence="2">The sequence shown here is derived from an EMBL/GenBank/DDBJ whole genome shotgun (WGS) entry which is preliminary data.</text>
</comment>
<reference evidence="2 3" key="1">
    <citation type="submission" date="2019-08" db="EMBL/GenBank/DDBJ databases">
        <authorList>
            <person name="Wang G."/>
            <person name="Xu Z."/>
        </authorList>
    </citation>
    <scope>NUCLEOTIDE SEQUENCE [LARGE SCALE GENOMIC DNA]</scope>
    <source>
        <strain evidence="2 3">ZX</strain>
    </source>
</reference>
<evidence type="ECO:0000259" key="1">
    <source>
        <dbReference type="Pfam" id="PF21834"/>
    </source>
</evidence>
<dbReference type="Proteomes" id="UP000322077">
    <property type="component" value="Unassembled WGS sequence"/>
</dbReference>
<evidence type="ECO:0000313" key="3">
    <source>
        <dbReference type="Proteomes" id="UP000322077"/>
    </source>
</evidence>
<keyword evidence="3" id="KW-1185">Reference proteome</keyword>
<proteinExistence type="predicted"/>
<feature type="domain" description="DUF6894" evidence="1">
    <location>
        <begin position="3"/>
        <end position="63"/>
    </location>
</feature>
<dbReference type="AlphaFoldDB" id="A0A5D9BZM4"/>
<protein>
    <recommendedName>
        <fullName evidence="1">DUF6894 domain-containing protein</fullName>
    </recommendedName>
</protein>
<dbReference type="RefSeq" id="WP_149523449.1">
    <property type="nucleotide sequence ID" value="NZ_VTOU01000004.1"/>
</dbReference>
<dbReference type="Pfam" id="PF21834">
    <property type="entry name" value="DUF6894"/>
    <property type="match status" value="1"/>
</dbReference>
<dbReference type="EMBL" id="VTOU01000004">
    <property type="protein sequence ID" value="TZG24909.1"/>
    <property type="molecule type" value="Genomic_DNA"/>
</dbReference>